<sequence length="704" mass="79771">MVAARLLLACCVCLMIASGAAIIGNEEELTKEELAELLKIAYDAYKNKADGLDEMKGRLATLARQLVMQQLYVEERARSDGDSGIKQLRHHFEGTRPYHSASHTGTTVASMHDHANNIRTVGLGEIVVVLNGVEFRTRHNDYGLRMPSTTSSNYHEVEDIPFPEVPPEVLQYNEIADQITEMQAWFKAWKDQDHTVRDYRKYFKANLCYLEGAWTFADKLEESFFSDRHFLDAASWFEMQEKVRYTSYTGGKSTLENFSYLPTTIMNMINGTFPQIAQWNYRILCHPLKRDVPLNRFRVVDDLMARMANKKTLGEHERTRAARFTLNPFDTDEWVDGRKNYGFVDELMAEIPGKDNYGAKLSDDGFDSASYPYNDTSNDKSLNVGQYHRWMRVLDTDAMGRTKRHRGFSDESVFMAMTTQPKIAGVDLDICRTVRRQETCTLYNQKWTYAIPLEIVYMTPLLKWNPYDLEYKGDAKSDSGKTVKEGGRTGSTTLKDRAYNGINSKIYYQTPYEFFGGSELGTSKADTVRSVVGVLDRVGALHKVKASGTRAFLPYIPGVGSMRTRYPIMPVHGEGSGMWKELEALKDIVLSPMKYANMFHENWQQDGTSSRGLTLLTGKSKDGHVHRIVLSADEVDMLKMGGTVVTETEETNGHSHDVEIRRAANGRFIMVKCDGGRTCPDKHKKVLSVAPVQDVDEVDAGEQR</sequence>
<organism evidence="2 3">
    <name type="scientific">Ridgeia piscesae</name>
    <name type="common">Tubeworm</name>
    <dbReference type="NCBI Taxonomy" id="27915"/>
    <lineage>
        <taxon>Eukaryota</taxon>
        <taxon>Metazoa</taxon>
        <taxon>Spiralia</taxon>
        <taxon>Lophotrochozoa</taxon>
        <taxon>Annelida</taxon>
        <taxon>Polychaeta</taxon>
        <taxon>Sedentaria</taxon>
        <taxon>Canalipalpata</taxon>
        <taxon>Sabellida</taxon>
        <taxon>Siboglinidae</taxon>
        <taxon>Ridgeia</taxon>
    </lineage>
</organism>
<evidence type="ECO:0000256" key="1">
    <source>
        <dbReference type="SAM" id="SignalP"/>
    </source>
</evidence>
<name>A0AAD9JXH6_RIDPI</name>
<evidence type="ECO:0000313" key="3">
    <source>
        <dbReference type="Proteomes" id="UP001209878"/>
    </source>
</evidence>
<comment type="caution">
    <text evidence="2">The sequence shown here is derived from an EMBL/GenBank/DDBJ whole genome shotgun (WGS) entry which is preliminary data.</text>
</comment>
<keyword evidence="1" id="KW-0732">Signal</keyword>
<protein>
    <submittedName>
        <fullName evidence="2">Uncharacterized protein</fullName>
    </submittedName>
</protein>
<proteinExistence type="predicted"/>
<accession>A0AAD9JXH6</accession>
<feature type="signal peptide" evidence="1">
    <location>
        <begin position="1"/>
        <end position="19"/>
    </location>
</feature>
<feature type="chain" id="PRO_5042217276" evidence="1">
    <location>
        <begin position="20"/>
        <end position="704"/>
    </location>
</feature>
<dbReference type="AlphaFoldDB" id="A0AAD9JXH6"/>
<reference evidence="2" key="1">
    <citation type="journal article" date="2023" name="Mol. Biol. Evol.">
        <title>Third-Generation Sequencing Reveals the Adaptive Role of the Epigenome in Three Deep-Sea Polychaetes.</title>
        <authorList>
            <person name="Perez M."/>
            <person name="Aroh O."/>
            <person name="Sun Y."/>
            <person name="Lan Y."/>
            <person name="Juniper S.K."/>
            <person name="Young C.R."/>
            <person name="Angers B."/>
            <person name="Qian P.Y."/>
        </authorList>
    </citation>
    <scope>NUCLEOTIDE SEQUENCE</scope>
    <source>
        <strain evidence="2">R07B-5</strain>
    </source>
</reference>
<keyword evidence="3" id="KW-1185">Reference proteome</keyword>
<dbReference type="Proteomes" id="UP001209878">
    <property type="component" value="Unassembled WGS sequence"/>
</dbReference>
<evidence type="ECO:0000313" key="2">
    <source>
        <dbReference type="EMBL" id="KAK2160922.1"/>
    </source>
</evidence>
<dbReference type="EMBL" id="JAODUO010001617">
    <property type="protein sequence ID" value="KAK2160922.1"/>
    <property type="molecule type" value="Genomic_DNA"/>
</dbReference>
<gene>
    <name evidence="2" type="ORF">NP493_1609g00075</name>
</gene>